<feature type="signal peptide" evidence="1">
    <location>
        <begin position="1"/>
        <end position="23"/>
    </location>
</feature>
<evidence type="ECO:0000313" key="4">
    <source>
        <dbReference type="Proteomes" id="UP000078486"/>
    </source>
</evidence>
<dbReference type="PANTHER" id="PTHR30383">
    <property type="entry name" value="THIOESTERASE 1/PROTEASE 1/LYSOPHOSPHOLIPASE L1"/>
    <property type="match status" value="1"/>
</dbReference>
<dbReference type="GO" id="GO:0004622">
    <property type="term" value="F:phosphatidylcholine lysophospholipase activity"/>
    <property type="evidence" value="ECO:0007669"/>
    <property type="project" value="TreeGrafter"/>
</dbReference>
<dbReference type="SUPFAM" id="SSF52266">
    <property type="entry name" value="SGNH hydrolase"/>
    <property type="match status" value="1"/>
</dbReference>
<organism evidence="3 4">
    <name type="scientific">Termitidicoccus mucosus</name>
    <dbReference type="NCBI Taxonomy" id="1184151"/>
    <lineage>
        <taxon>Bacteria</taxon>
        <taxon>Pseudomonadati</taxon>
        <taxon>Verrucomicrobiota</taxon>
        <taxon>Opitutia</taxon>
        <taxon>Opitutales</taxon>
        <taxon>Opitutaceae</taxon>
        <taxon>Termitidicoccus</taxon>
    </lineage>
</organism>
<evidence type="ECO:0000313" key="3">
    <source>
        <dbReference type="EMBL" id="OAM90324.1"/>
    </source>
</evidence>
<proteinExistence type="predicted"/>
<sequence length="256" mass="28162">MKMPLPLALIALFALASITLAHAQDTKTVKAGPLPAAVFKNLDAGKPQTVVVYGTSLCVSGAWVKELDAYLKKLYPGRITFINAASAGQQSRWGLANLEKRVLAKNPDLVFIEFSVNDAAAKHDISLKKSEANLDEMVRALRRQNPQVDIVLQTMNPAWDSDAPKAGGKKYGSDRPKLEKYYAVYRDYAARNNLPLVDNYPVWKSIQKKEPKRFQKMVPDGIHPDAAASREVTWPAVKALMERARASSAGATEASR</sequence>
<comment type="caution">
    <text evidence="3">The sequence shown here is derived from an EMBL/GenBank/DDBJ whole genome shotgun (WGS) entry which is preliminary data.</text>
</comment>
<protein>
    <recommendedName>
        <fullName evidence="2">SGNH hydrolase-type esterase domain-containing protein</fullName>
    </recommendedName>
</protein>
<dbReference type="STRING" id="1184151.AW736_00850"/>
<dbReference type="InterPro" id="IPR013830">
    <property type="entry name" value="SGNH_hydro"/>
</dbReference>
<keyword evidence="1" id="KW-0732">Signal</keyword>
<evidence type="ECO:0000259" key="2">
    <source>
        <dbReference type="Pfam" id="PF13472"/>
    </source>
</evidence>
<accession>A0A178IKD1</accession>
<dbReference type="PANTHER" id="PTHR30383:SF5">
    <property type="entry name" value="SGNH HYDROLASE-TYPE ESTERASE DOMAIN-CONTAINING PROTEIN"/>
    <property type="match status" value="1"/>
</dbReference>
<gene>
    <name evidence="3" type="ORF">AW736_00850</name>
</gene>
<dbReference type="InterPro" id="IPR036514">
    <property type="entry name" value="SGNH_hydro_sf"/>
</dbReference>
<dbReference type="Proteomes" id="UP000078486">
    <property type="component" value="Unassembled WGS sequence"/>
</dbReference>
<feature type="domain" description="SGNH hydrolase-type esterase" evidence="2">
    <location>
        <begin position="62"/>
        <end position="228"/>
    </location>
</feature>
<dbReference type="RefSeq" id="WP_068768406.1">
    <property type="nucleotide sequence ID" value="NZ_CP109796.1"/>
</dbReference>
<dbReference type="Pfam" id="PF13472">
    <property type="entry name" value="Lipase_GDSL_2"/>
    <property type="match status" value="1"/>
</dbReference>
<dbReference type="OrthoDB" id="9794725at2"/>
<dbReference type="EMBL" id="LRRQ01000061">
    <property type="protein sequence ID" value="OAM90324.1"/>
    <property type="molecule type" value="Genomic_DNA"/>
</dbReference>
<feature type="chain" id="PRO_5008089014" description="SGNH hydrolase-type esterase domain-containing protein" evidence="1">
    <location>
        <begin position="24"/>
        <end position="256"/>
    </location>
</feature>
<name>A0A178IKD1_9BACT</name>
<dbReference type="InterPro" id="IPR051532">
    <property type="entry name" value="Ester_Hydrolysis_Enzymes"/>
</dbReference>
<dbReference type="Gene3D" id="3.40.50.1110">
    <property type="entry name" value="SGNH hydrolase"/>
    <property type="match status" value="1"/>
</dbReference>
<keyword evidence="4" id="KW-1185">Reference proteome</keyword>
<dbReference type="AlphaFoldDB" id="A0A178IKD1"/>
<evidence type="ECO:0000256" key="1">
    <source>
        <dbReference type="SAM" id="SignalP"/>
    </source>
</evidence>
<reference evidence="3 4" key="1">
    <citation type="submission" date="2016-01" db="EMBL/GenBank/DDBJ databases">
        <title>High potential of lignocellulose degradation of a new Verrucomicrobia species.</title>
        <authorList>
            <person name="Wang Y."/>
            <person name="Shi Y."/>
            <person name="Qiu Z."/>
            <person name="Liu S."/>
            <person name="Yang H."/>
        </authorList>
    </citation>
    <scope>NUCLEOTIDE SEQUENCE [LARGE SCALE GENOMIC DNA]</scope>
    <source>
        <strain evidence="3 4">TSB47</strain>
    </source>
</reference>